<dbReference type="PANTHER" id="PTHR22777:SF27">
    <property type="entry name" value="MAGNESIUM AND COBALT EFFLUX PROTEIN CORC"/>
    <property type="match status" value="1"/>
</dbReference>
<dbReference type="SUPFAM" id="SSF56176">
    <property type="entry name" value="FAD-binding/transporter-associated domain-like"/>
    <property type="match status" value="1"/>
</dbReference>
<reference evidence="6 7" key="5">
    <citation type="journal article" date="2010" name="Appl. Environ. Microbiol.">
        <title>phrR-like gene praR of Azorhizobium caulinodans ORS571 is essential for symbiosis with Sesbania rostrata and is involved in expression of reb genes.</title>
        <authorList>
            <person name="Akiba N."/>
            <person name="Aono T."/>
            <person name="Toyazaki H."/>
            <person name="Sato S."/>
            <person name="Oyaizu H."/>
        </authorList>
    </citation>
    <scope>NUCLEOTIDE SEQUENCE [LARGE SCALE GENOMIC DNA]</scope>
    <source>
        <strain evidence="7">ATCC 43989 / DSM 5975 / JCM 20966 / LMG 6465 / NBRC 14845 / NCIMB 13405 / ORS 571</strain>
    </source>
</reference>
<dbReference type="GO" id="GO:0005886">
    <property type="term" value="C:plasma membrane"/>
    <property type="evidence" value="ECO:0007669"/>
    <property type="project" value="TreeGrafter"/>
</dbReference>
<comment type="similarity">
    <text evidence="1">Belongs to the UPF0053 family. Hemolysin C subfamily.</text>
</comment>
<reference evidence="7" key="2">
    <citation type="submission" date="2007-04" db="EMBL/GenBank/DDBJ databases">
        <title>Complete genome sequence of the nitrogen-fixing bacterium Azorhizobium caulinodans ORS571.</title>
        <authorList>
            <person name="Lee K.B."/>
            <person name="Backer P.D."/>
            <person name="Aono T."/>
            <person name="Liu C.T."/>
            <person name="Suzuki S."/>
            <person name="Suzuki T."/>
            <person name="Kaneko T."/>
            <person name="Yamada M."/>
            <person name="Tabata S."/>
            <person name="Kupfer D.M."/>
            <person name="Najar F.Z."/>
            <person name="Wiley G.B."/>
            <person name="Roe B."/>
            <person name="Binnewies T."/>
            <person name="Ussery D."/>
            <person name="Vereecke D."/>
            <person name="Gevers D."/>
            <person name="Holsters M."/>
            <person name="Oyaizu H."/>
        </authorList>
    </citation>
    <scope>NUCLEOTIDE SEQUENCE [LARGE SCALE GENOMIC DNA]</scope>
    <source>
        <strain evidence="7">ATCC 43989 / DSM 5975 / JCM 20966 / LMG 6465 / NBRC 14845 / NCIMB 13405 / ORS 571</strain>
    </source>
</reference>
<dbReference type="InterPro" id="IPR036318">
    <property type="entry name" value="FAD-bd_PCMH-like_sf"/>
</dbReference>
<dbReference type="RefSeq" id="WP_012168542.1">
    <property type="nucleotide sequence ID" value="NC_009937.1"/>
</dbReference>
<dbReference type="Pfam" id="PF03471">
    <property type="entry name" value="CorC_HlyC"/>
    <property type="match status" value="1"/>
</dbReference>
<dbReference type="GO" id="GO:0050660">
    <property type="term" value="F:flavin adenine dinucleotide binding"/>
    <property type="evidence" value="ECO:0007669"/>
    <property type="project" value="InterPro"/>
</dbReference>
<keyword evidence="7" id="KW-1185">Reference proteome</keyword>
<dbReference type="Proteomes" id="UP000000270">
    <property type="component" value="Chromosome"/>
</dbReference>
<evidence type="ECO:0000256" key="1">
    <source>
        <dbReference type="ARBA" id="ARBA00006446"/>
    </source>
</evidence>
<reference evidence="6 7" key="6">
    <citation type="journal article" date="2011" name="Appl. Environ. Microbiol.">
        <title>Involvement of the azorhizobial chromosome partition gene (parA) in the onset of bacteroid differentiation during Sesbania rostrata stem nodule development.</title>
        <authorList>
            <person name="Liu CT."/>
            <person name="Lee KB."/>
            <person name="Wang YS."/>
            <person name="Peng MH."/>
            <person name="Lee KT."/>
            <person name="Suzuki S."/>
            <person name="Suzuki T."/>
            <person name="Oyaizu H."/>
        </authorList>
    </citation>
    <scope>NUCLEOTIDE SEQUENCE [LARGE SCALE GENOMIC DNA]</scope>
    <source>
        <strain evidence="7">ATCC 43989 / DSM 5975 / JCM 20966 / LMG 6465 / NBRC 14845 / NCIMB 13405 / ORS 571</strain>
    </source>
</reference>
<dbReference type="InterPro" id="IPR016169">
    <property type="entry name" value="FAD-bd_PCMH_sub2"/>
</dbReference>
<keyword evidence="3 4" id="KW-0129">CBS domain</keyword>
<evidence type="ECO:0000256" key="2">
    <source>
        <dbReference type="ARBA" id="ARBA00022737"/>
    </source>
</evidence>
<dbReference type="AlphaFoldDB" id="A8IG07"/>
<name>A8IG07_AZOC5</name>
<feature type="domain" description="CBS" evidence="5">
    <location>
        <begin position="166"/>
        <end position="223"/>
    </location>
</feature>
<dbReference type="EMBL" id="AP009384">
    <property type="protein sequence ID" value="BAF86009.1"/>
    <property type="molecule type" value="Genomic_DNA"/>
</dbReference>
<dbReference type="InterPro" id="IPR000644">
    <property type="entry name" value="CBS_dom"/>
</dbReference>
<dbReference type="PROSITE" id="PS51371">
    <property type="entry name" value="CBS"/>
    <property type="match status" value="2"/>
</dbReference>
<protein>
    <submittedName>
        <fullName evidence="6">HlyC/CorC family transporter</fullName>
    </submittedName>
</protein>
<accession>A8IG07</accession>
<dbReference type="InterPro" id="IPR044751">
    <property type="entry name" value="Ion_transp-like_CBS"/>
</dbReference>
<evidence type="ECO:0000256" key="3">
    <source>
        <dbReference type="ARBA" id="ARBA00023122"/>
    </source>
</evidence>
<dbReference type="InterPro" id="IPR005170">
    <property type="entry name" value="Transptr-assoc_dom"/>
</dbReference>
<dbReference type="SMART" id="SM01091">
    <property type="entry name" value="CorC_HlyC"/>
    <property type="match status" value="1"/>
</dbReference>
<reference evidence="6 7" key="3">
    <citation type="journal article" date="2008" name="BMC Genomics">
        <title>The genome of the versatile nitrogen fixer Azorhizobium caulinodans ORS571.</title>
        <authorList>
            <person name="Lee KB."/>
            <person name="Backer P.D."/>
            <person name="Aono T."/>
            <person name="Liu CT."/>
            <person name="Suzuki S."/>
            <person name="Suzuki T."/>
            <person name="Kaneko T."/>
            <person name="Yamada M."/>
            <person name="Tabata S."/>
            <person name="Kupfer D.M."/>
            <person name="Najar F.Z."/>
            <person name="Wiley G.B."/>
            <person name="Roe B."/>
            <person name="Binnewies T.T."/>
            <person name="Ussery D.W."/>
            <person name="D'Haeze W."/>
            <person name="Herder J.D."/>
            <person name="Gevers D."/>
            <person name="Vereecke D."/>
            <person name="Holsters M."/>
            <person name="Oyaizu H."/>
        </authorList>
    </citation>
    <scope>NUCLEOTIDE SEQUENCE [LARGE SCALE GENOMIC DNA]</scope>
    <source>
        <strain evidence="7">ATCC 43989 / DSM 5975 / JCM 20966 / LMG 6465 / NBRC 14845 / NCIMB 13405 / ORS 571</strain>
    </source>
</reference>
<evidence type="ECO:0000256" key="4">
    <source>
        <dbReference type="PROSITE-ProRule" id="PRU00703"/>
    </source>
</evidence>
<proteinExistence type="inferred from homology"/>
<keyword evidence="2" id="KW-0677">Repeat</keyword>
<dbReference type="InterPro" id="IPR046342">
    <property type="entry name" value="CBS_dom_sf"/>
</dbReference>
<evidence type="ECO:0000313" key="6">
    <source>
        <dbReference type="EMBL" id="BAF86009.1"/>
    </source>
</evidence>
<reference evidence="6 7" key="4">
    <citation type="journal article" date="2009" name="Appl. Environ. Microbiol.">
        <title>Comparative genome-wide transcriptional profiling of Azorhizobium caulinodans ORS571 grown under free-living and symbiotic conditions.</title>
        <authorList>
            <person name="Tsukada S."/>
            <person name="Aono T."/>
            <person name="Akiba N."/>
            <person name="Lee KB."/>
            <person name="Liu CT."/>
            <person name="Toyazaki H."/>
            <person name="Oyaizu H."/>
        </authorList>
    </citation>
    <scope>NUCLEOTIDE SEQUENCE [LARGE SCALE GENOMIC DNA]</scope>
    <source>
        <strain evidence="7">ATCC 43989 / DSM 5975 / JCM 20966 / LMG 6465 / NBRC 14845 / NCIMB 13405 / ORS 571</strain>
    </source>
</reference>
<reference evidence="6 7" key="1">
    <citation type="journal article" date="2007" name="Appl. Environ. Microbiol.">
        <title>Rhizobial factors required for stem nodule maturation and maintenance in Sesbania rostrata-Azorhizobium caulinodans ORS571 symbiosis.</title>
        <authorList>
            <person name="Suzuki S."/>
            <person name="Aono T."/>
            <person name="Lee KB."/>
            <person name="Suzuki T."/>
            <person name="Liu CT."/>
            <person name="Miwa H."/>
            <person name="Wakao S."/>
            <person name="Iki T."/>
            <person name="Oyaizu H."/>
        </authorList>
    </citation>
    <scope>NUCLEOTIDE SEQUENCE [LARGE SCALE GENOMIC DNA]</scope>
    <source>
        <strain evidence="7">ATCC 43989 / DSM 5975 / JCM 20966 / LMG 6465 / NBRC 14845 / NCIMB 13405 / ORS 571</strain>
    </source>
</reference>
<dbReference type="HOGENOM" id="CLU_015237_3_1_5"/>
<sequence length="328" mass="35285">MSSTDQSSEQNGSEPQSFLDRLRSLLGTFRAHGSLRTDLVEVLDASGTSEEVSEFSPSERQMLRNILHLKEVGIGDIMVPRAEIVAVQKDITLGALLIEFAKASHSRLVVYDDTLDDPVGMVHIRDLLAFMTGLHPGENGEIEVAEGHVPDLSAVNLGQSLADTDLIRRLLYVPPSMPAVDLLVSMQAARIHLALVIDEYGGTDGLVSMEDVVEEIVGEIEDEHDDETALIQLQPDGSYLADARTALEDVAEVVGSDFVPGEAADEVDTLGGLVVTLAARVPNTGEIIQLPGDYRVEVVEADPRRVKALRIIPPPAEAMAPEAVGSEL</sequence>
<dbReference type="Gene3D" id="3.10.580.10">
    <property type="entry name" value="CBS-domain"/>
    <property type="match status" value="1"/>
</dbReference>
<dbReference type="PANTHER" id="PTHR22777">
    <property type="entry name" value="HEMOLYSIN-RELATED"/>
    <property type="match status" value="1"/>
</dbReference>
<dbReference type="Pfam" id="PF00571">
    <property type="entry name" value="CBS"/>
    <property type="match status" value="2"/>
</dbReference>
<dbReference type="CDD" id="cd04590">
    <property type="entry name" value="CBS_pair_CorC_HlyC_assoc"/>
    <property type="match status" value="1"/>
</dbReference>
<evidence type="ECO:0000259" key="5">
    <source>
        <dbReference type="PROSITE" id="PS51371"/>
    </source>
</evidence>
<dbReference type="Gene3D" id="3.30.465.10">
    <property type="match status" value="1"/>
</dbReference>
<organism evidence="6 7">
    <name type="scientific">Azorhizobium caulinodans (strain ATCC 43989 / DSM 5975 / JCM 20966 / LMG 6465 / NBRC 14845 / NCIMB 13405 / ORS 571)</name>
    <dbReference type="NCBI Taxonomy" id="438753"/>
    <lineage>
        <taxon>Bacteria</taxon>
        <taxon>Pseudomonadati</taxon>
        <taxon>Pseudomonadota</taxon>
        <taxon>Alphaproteobacteria</taxon>
        <taxon>Hyphomicrobiales</taxon>
        <taxon>Xanthobacteraceae</taxon>
        <taxon>Azorhizobium</taxon>
    </lineage>
</organism>
<dbReference type="eggNOG" id="COG1253">
    <property type="taxonomic scope" value="Bacteria"/>
</dbReference>
<evidence type="ECO:0000313" key="7">
    <source>
        <dbReference type="Proteomes" id="UP000000270"/>
    </source>
</evidence>
<dbReference type="FunFam" id="3.10.580.10:FF:000002">
    <property type="entry name" value="Magnesium/cobalt efflux protein CorC"/>
    <property type="match status" value="1"/>
</dbReference>
<feature type="domain" description="CBS" evidence="5">
    <location>
        <begin position="78"/>
        <end position="142"/>
    </location>
</feature>
<dbReference type="SMART" id="SM00116">
    <property type="entry name" value="CBS"/>
    <property type="match status" value="2"/>
</dbReference>
<gene>
    <name evidence="6" type="ordered locus">AZC_0011</name>
</gene>
<dbReference type="KEGG" id="azc:AZC_0011"/>
<dbReference type="SUPFAM" id="SSF54631">
    <property type="entry name" value="CBS-domain pair"/>
    <property type="match status" value="1"/>
</dbReference>
<dbReference type="STRING" id="438753.AZC_0011"/>